<dbReference type="Pfam" id="PF13489">
    <property type="entry name" value="Methyltransf_23"/>
    <property type="match status" value="1"/>
</dbReference>
<dbReference type="EMBL" id="LT555008">
    <property type="protein sequence ID" value="SAM09434.1"/>
    <property type="molecule type" value="Genomic_DNA"/>
</dbReference>
<dbReference type="OMA" id="HFLVEYN"/>
<feature type="region of interest" description="Disordered" evidence="1">
    <location>
        <begin position="127"/>
        <end position="228"/>
    </location>
</feature>
<feature type="compositionally biased region" description="Low complexity" evidence="1">
    <location>
        <begin position="209"/>
        <end position="228"/>
    </location>
</feature>
<dbReference type="OrthoDB" id="2013972at2759"/>
<protein>
    <recommendedName>
        <fullName evidence="4">Methyltransferase domain-containing protein</fullName>
    </recommendedName>
</protein>
<accession>A0A168T463</accession>
<dbReference type="AlphaFoldDB" id="A0A168T463"/>
<dbReference type="InterPro" id="IPR029063">
    <property type="entry name" value="SAM-dependent_MTases_sf"/>
</dbReference>
<evidence type="ECO:0000313" key="2">
    <source>
        <dbReference type="EMBL" id="SAM09434.1"/>
    </source>
</evidence>
<feature type="compositionally biased region" description="Low complexity" evidence="1">
    <location>
        <begin position="21"/>
        <end position="41"/>
    </location>
</feature>
<feature type="compositionally biased region" description="Basic and acidic residues" evidence="1">
    <location>
        <begin position="1"/>
        <end position="13"/>
    </location>
</feature>
<feature type="compositionally biased region" description="Polar residues" evidence="1">
    <location>
        <begin position="71"/>
        <end position="94"/>
    </location>
</feature>
<dbReference type="STRING" id="4829.A0A168T463"/>
<organism evidence="2">
    <name type="scientific">Absidia glauca</name>
    <name type="common">Pin mould</name>
    <dbReference type="NCBI Taxonomy" id="4829"/>
    <lineage>
        <taxon>Eukaryota</taxon>
        <taxon>Fungi</taxon>
        <taxon>Fungi incertae sedis</taxon>
        <taxon>Mucoromycota</taxon>
        <taxon>Mucoromycotina</taxon>
        <taxon>Mucoromycetes</taxon>
        <taxon>Mucorales</taxon>
        <taxon>Cunninghamellaceae</taxon>
        <taxon>Absidia</taxon>
    </lineage>
</organism>
<feature type="compositionally biased region" description="Low complexity" evidence="1">
    <location>
        <begin position="144"/>
        <end position="173"/>
    </location>
</feature>
<sequence>MGTLNSKDRDHGEKRRRKKTGTTLTTNAYTNSPESSNLNAPPASPPVPIPSTHQSPNTHQPTITYDPVDTGNDNTKTQKFSPFYQRSTSTGQIPTTTVTHTTVSPVRHQVVLSDQVMPLSSLISISRHLRRSNSESARGSISKQQPQPQQQQQQQHHHPSSNNSINSSNTSLNKRLFNLHHKPNHKPNHNHPNNNRHDTDTTVLSDDGISSSRSAQYSNSSDSSLSGFTSPAGFWNRRLSLNTDNKSTPSPSSSNPVITKITSNVGGTSNSNTSTGSDQKSGLVVFDATISATDSLPSPPSSSSPHRQQDRQDQQPPPFVKSAWIYDYGHEKEYNRQLRQHYVLKQFFGKNIAVNLERPPQAILDSACGIGVWTWETSQQYPDSDVIGIDINLPDHHPGPWGSSGMLSNQGGNDDDGSSTFINSSKNISFSQGDILQRLPYDDAYFDFIHQREAGSFIPFDYWDSLLGEFHRVLKDGGRIQLVEHDIRFKNPGPVLTMINDWYRVAADGLGVRTGFIHLLEERLIAAGFDQVQVSDYDIPIGEWSDDPVQKQHGFLYKEQIKGLFKSVQRWWLAESGITQQEYERVCLEAMDEFEEYNSSVLWKIVTGRKAPTP</sequence>
<dbReference type="Gene3D" id="3.40.50.150">
    <property type="entry name" value="Vaccinia Virus protein VP39"/>
    <property type="match status" value="1"/>
</dbReference>
<dbReference type="SUPFAM" id="SSF53335">
    <property type="entry name" value="S-adenosyl-L-methionine-dependent methyltransferases"/>
    <property type="match status" value="1"/>
</dbReference>
<name>A0A168T463_ABSGL</name>
<dbReference type="Proteomes" id="UP000078561">
    <property type="component" value="Unassembled WGS sequence"/>
</dbReference>
<dbReference type="InParanoid" id="A0A168T463"/>
<evidence type="ECO:0008006" key="4">
    <source>
        <dbReference type="Google" id="ProtNLM"/>
    </source>
</evidence>
<proteinExistence type="predicted"/>
<gene>
    <name evidence="2" type="primary">ABSGL_15110.1 scaffold 15162</name>
</gene>
<reference evidence="2" key="1">
    <citation type="submission" date="2016-04" db="EMBL/GenBank/DDBJ databases">
        <authorList>
            <person name="Evans L.H."/>
            <person name="Alamgir A."/>
            <person name="Owens N."/>
            <person name="Weber N.D."/>
            <person name="Virtaneva K."/>
            <person name="Barbian K."/>
            <person name="Babar A."/>
            <person name="Rosenke K."/>
        </authorList>
    </citation>
    <scope>NUCLEOTIDE SEQUENCE [LARGE SCALE GENOMIC DNA]</scope>
    <source>
        <strain evidence="2">CBS 101.48</strain>
    </source>
</reference>
<evidence type="ECO:0000256" key="1">
    <source>
        <dbReference type="SAM" id="MobiDB-lite"/>
    </source>
</evidence>
<feature type="region of interest" description="Disordered" evidence="1">
    <location>
        <begin position="1"/>
        <end position="96"/>
    </location>
</feature>
<dbReference type="CDD" id="cd02440">
    <property type="entry name" value="AdoMet_MTases"/>
    <property type="match status" value="1"/>
</dbReference>
<keyword evidence="3" id="KW-1185">Reference proteome</keyword>
<feature type="region of interest" description="Disordered" evidence="1">
    <location>
        <begin position="240"/>
        <end position="318"/>
    </location>
</feature>
<feature type="compositionally biased region" description="Polar residues" evidence="1">
    <location>
        <begin position="52"/>
        <end position="63"/>
    </location>
</feature>
<feature type="compositionally biased region" description="Low complexity" evidence="1">
    <location>
        <begin position="247"/>
        <end position="277"/>
    </location>
</feature>
<evidence type="ECO:0000313" key="3">
    <source>
        <dbReference type="Proteomes" id="UP000078561"/>
    </source>
</evidence>
<dbReference type="PANTHER" id="PTHR43591">
    <property type="entry name" value="METHYLTRANSFERASE"/>
    <property type="match status" value="1"/>
</dbReference>
<feature type="compositionally biased region" description="Basic residues" evidence="1">
    <location>
        <begin position="177"/>
        <end position="189"/>
    </location>
</feature>